<evidence type="ECO:0000256" key="3">
    <source>
        <dbReference type="ARBA" id="ARBA00022833"/>
    </source>
</evidence>
<name>A0A9Q0JU25_9MAGN</name>
<dbReference type="PROSITE" id="PS01361">
    <property type="entry name" value="ZF_DOF_1"/>
    <property type="match status" value="1"/>
</dbReference>
<dbReference type="InterPro" id="IPR045174">
    <property type="entry name" value="Dof"/>
</dbReference>
<evidence type="ECO:0000313" key="12">
    <source>
        <dbReference type="EMBL" id="KAJ4951617.1"/>
    </source>
</evidence>
<feature type="transmembrane region" description="Helical" evidence="10">
    <location>
        <begin position="86"/>
        <end position="107"/>
    </location>
</feature>
<gene>
    <name evidence="12" type="ORF">NE237_028449</name>
</gene>
<feature type="transmembrane region" description="Helical" evidence="10">
    <location>
        <begin position="25"/>
        <end position="46"/>
    </location>
</feature>
<dbReference type="AlphaFoldDB" id="A0A9Q0JU25"/>
<keyword evidence="10" id="KW-1133">Transmembrane helix</keyword>
<keyword evidence="3 9" id="KW-0862">Zinc</keyword>
<keyword evidence="13" id="KW-1185">Reference proteome</keyword>
<keyword evidence="2 8" id="KW-0863">Zinc-finger</keyword>
<keyword evidence="5 8" id="KW-0238">DNA-binding</keyword>
<evidence type="ECO:0000256" key="6">
    <source>
        <dbReference type="ARBA" id="ARBA00023163"/>
    </source>
</evidence>
<keyword evidence="7 8" id="KW-0539">Nucleus</keyword>
<keyword evidence="6 9" id="KW-0804">Transcription</keyword>
<comment type="subcellular location">
    <subcellularLocation>
        <location evidence="8 9">Nucleus</location>
    </subcellularLocation>
</comment>
<dbReference type="EMBL" id="JAMYWD010000012">
    <property type="protein sequence ID" value="KAJ4951617.1"/>
    <property type="molecule type" value="Genomic_DNA"/>
</dbReference>
<evidence type="ECO:0000256" key="7">
    <source>
        <dbReference type="ARBA" id="ARBA00023242"/>
    </source>
</evidence>
<accession>A0A9Q0JU25</accession>
<dbReference type="InterPro" id="IPR003851">
    <property type="entry name" value="Znf_Dof"/>
</dbReference>
<evidence type="ECO:0000256" key="5">
    <source>
        <dbReference type="ARBA" id="ARBA00023125"/>
    </source>
</evidence>
<dbReference type="PANTHER" id="PTHR31992">
    <property type="entry name" value="DOF ZINC FINGER PROTEIN DOF1.4-RELATED"/>
    <property type="match status" value="1"/>
</dbReference>
<sequence>MYGRNLYDIDTYLIGTRLIRSKSRLSLLLTLSPSLLTFLALNALLFTLHHSTNASGVCNRPRFISSSYLLMYTQPTLSSPSLTPHLSLPLFQFFIIFFISSSSIVMFTARAGEIQLQCASKPLMMDKRWKTGTEIAPNCPRCASPNTKFCYYNNYSLSQPRYFCKGCRRYWTKGGSLRNVPIGGGCRKNRRFKSISRTQQPTDSVSLTFCRSSNGNPSAIPSLTSTSNTGNAPNIDLAAVFAKFFNQNQNSCFDNGLLPSENQVVMDMDSLSNLTASSGLPSHDSLPIQFPEEQVQAQQQQQDQEQGKLTIGCDDLEVLFVEDYEFGLKDQTIRIPQFMEYPYPNGYGIQSMLNNEISQATENFSWQTVEGLESEIPSADHYLTFYPNVLLNEDCESFDLSSYGISSSRTF</sequence>
<reference evidence="12" key="1">
    <citation type="journal article" date="2023" name="Plant J.">
        <title>The genome of the king protea, Protea cynaroides.</title>
        <authorList>
            <person name="Chang J."/>
            <person name="Duong T.A."/>
            <person name="Schoeman C."/>
            <person name="Ma X."/>
            <person name="Roodt D."/>
            <person name="Barker N."/>
            <person name="Li Z."/>
            <person name="Van de Peer Y."/>
            <person name="Mizrachi E."/>
        </authorList>
    </citation>
    <scope>NUCLEOTIDE SEQUENCE</scope>
    <source>
        <tissue evidence="12">Young leaves</tissue>
    </source>
</reference>
<dbReference type="GO" id="GO:0005634">
    <property type="term" value="C:nucleus"/>
    <property type="evidence" value="ECO:0007669"/>
    <property type="project" value="UniProtKB-SubCell"/>
</dbReference>
<dbReference type="OrthoDB" id="1927254at2759"/>
<comment type="function">
    <text evidence="9">Transcription factor that binds specifically to a 5'-AA[AG]G-3' consensus core sequence.</text>
</comment>
<dbReference type="GO" id="GO:0008270">
    <property type="term" value="F:zinc ion binding"/>
    <property type="evidence" value="ECO:0007669"/>
    <property type="project" value="UniProtKB-KW"/>
</dbReference>
<evidence type="ECO:0000313" key="13">
    <source>
        <dbReference type="Proteomes" id="UP001141806"/>
    </source>
</evidence>
<dbReference type="Proteomes" id="UP001141806">
    <property type="component" value="Unassembled WGS sequence"/>
</dbReference>
<evidence type="ECO:0000256" key="4">
    <source>
        <dbReference type="ARBA" id="ARBA00023015"/>
    </source>
</evidence>
<protein>
    <recommendedName>
        <fullName evidence="9">Dof zinc finger protein</fullName>
    </recommendedName>
</protein>
<keyword evidence="10" id="KW-0812">Transmembrane</keyword>
<organism evidence="12 13">
    <name type="scientific">Protea cynaroides</name>
    <dbReference type="NCBI Taxonomy" id="273540"/>
    <lineage>
        <taxon>Eukaryota</taxon>
        <taxon>Viridiplantae</taxon>
        <taxon>Streptophyta</taxon>
        <taxon>Embryophyta</taxon>
        <taxon>Tracheophyta</taxon>
        <taxon>Spermatophyta</taxon>
        <taxon>Magnoliopsida</taxon>
        <taxon>Proteales</taxon>
        <taxon>Proteaceae</taxon>
        <taxon>Protea</taxon>
    </lineage>
</organism>
<evidence type="ECO:0000256" key="9">
    <source>
        <dbReference type="RuleBase" id="RU369094"/>
    </source>
</evidence>
<dbReference type="Pfam" id="PF02701">
    <property type="entry name" value="Zn_ribbon_Dof"/>
    <property type="match status" value="1"/>
</dbReference>
<evidence type="ECO:0000259" key="11">
    <source>
        <dbReference type="PROSITE" id="PS50884"/>
    </source>
</evidence>
<proteinExistence type="predicted"/>
<keyword evidence="4 9" id="KW-0805">Transcription regulation</keyword>
<dbReference type="GO" id="GO:0003700">
    <property type="term" value="F:DNA-binding transcription factor activity"/>
    <property type="evidence" value="ECO:0007669"/>
    <property type="project" value="UniProtKB-UniRule"/>
</dbReference>
<evidence type="ECO:0000256" key="8">
    <source>
        <dbReference type="PROSITE-ProRule" id="PRU00071"/>
    </source>
</evidence>
<comment type="caution">
    <text evidence="12">The sequence shown here is derived from an EMBL/GenBank/DDBJ whole genome shotgun (WGS) entry which is preliminary data.</text>
</comment>
<dbReference type="PANTHER" id="PTHR31992:SF316">
    <property type="entry name" value="DOF ZINC FINGER PROTEIN DOF1.2"/>
    <property type="match status" value="1"/>
</dbReference>
<feature type="domain" description="Dof-type" evidence="11">
    <location>
        <begin position="137"/>
        <end position="191"/>
    </location>
</feature>
<evidence type="ECO:0000256" key="2">
    <source>
        <dbReference type="ARBA" id="ARBA00022771"/>
    </source>
</evidence>
<dbReference type="GO" id="GO:0003677">
    <property type="term" value="F:DNA binding"/>
    <property type="evidence" value="ECO:0007669"/>
    <property type="project" value="UniProtKB-UniRule"/>
</dbReference>
<keyword evidence="1 9" id="KW-0479">Metal-binding</keyword>
<evidence type="ECO:0000256" key="1">
    <source>
        <dbReference type="ARBA" id="ARBA00022723"/>
    </source>
</evidence>
<dbReference type="PROSITE" id="PS50884">
    <property type="entry name" value="ZF_DOF_2"/>
    <property type="match status" value="1"/>
</dbReference>
<evidence type="ECO:0000256" key="10">
    <source>
        <dbReference type="SAM" id="Phobius"/>
    </source>
</evidence>
<keyword evidence="10" id="KW-0472">Membrane</keyword>